<dbReference type="Proteomes" id="UP001347796">
    <property type="component" value="Unassembled WGS sequence"/>
</dbReference>
<proteinExistence type="predicted"/>
<reference evidence="1 2" key="1">
    <citation type="submission" date="2024-01" db="EMBL/GenBank/DDBJ databases">
        <title>The genome of the rayed Mediterranean limpet Patella caerulea (Linnaeus, 1758).</title>
        <authorList>
            <person name="Anh-Thu Weber A."/>
            <person name="Halstead-Nussloch G."/>
        </authorList>
    </citation>
    <scope>NUCLEOTIDE SEQUENCE [LARGE SCALE GENOMIC DNA]</scope>
    <source>
        <strain evidence="1">AATW-2023a</strain>
        <tissue evidence="1">Whole specimen</tissue>
    </source>
</reference>
<dbReference type="Gene3D" id="3.30.70.1820">
    <property type="entry name" value="L1 transposable element, RRM domain"/>
    <property type="match status" value="1"/>
</dbReference>
<protein>
    <submittedName>
        <fullName evidence="1">Uncharacterized protein</fullName>
    </submittedName>
</protein>
<gene>
    <name evidence="1" type="ORF">SNE40_002821</name>
</gene>
<keyword evidence="2" id="KW-1185">Reference proteome</keyword>
<dbReference type="AlphaFoldDB" id="A0AAN8PZP2"/>
<dbReference type="EMBL" id="JAZGQO010000002">
    <property type="protein sequence ID" value="KAK6191073.1"/>
    <property type="molecule type" value="Genomic_DNA"/>
</dbReference>
<accession>A0AAN8PZP2</accession>
<organism evidence="1 2">
    <name type="scientific">Patella caerulea</name>
    <name type="common">Rayed Mediterranean limpet</name>
    <dbReference type="NCBI Taxonomy" id="87958"/>
    <lineage>
        <taxon>Eukaryota</taxon>
        <taxon>Metazoa</taxon>
        <taxon>Spiralia</taxon>
        <taxon>Lophotrochozoa</taxon>
        <taxon>Mollusca</taxon>
        <taxon>Gastropoda</taxon>
        <taxon>Patellogastropoda</taxon>
        <taxon>Patelloidea</taxon>
        <taxon>Patellidae</taxon>
        <taxon>Patella</taxon>
    </lineage>
</organism>
<evidence type="ECO:0000313" key="1">
    <source>
        <dbReference type="EMBL" id="KAK6191073.1"/>
    </source>
</evidence>
<comment type="caution">
    <text evidence="1">The sequence shown here is derived from an EMBL/GenBank/DDBJ whole genome shotgun (WGS) entry which is preliminary data.</text>
</comment>
<name>A0AAN8PZP2_PATCE</name>
<sequence length="136" mass="16101">MRDNLLFFGIEELPDENTENVIKEFIRDKLNIDENVIKEFIRDKLNIDDRISIERCHRLGTKIRGKNRSIVAKFTYYKDREVVRAAAPANLKDTHYGIAEQHPAEIAIQRKALYPIYKKAKAEKRDAKLYYDKLYI</sequence>
<evidence type="ECO:0000313" key="2">
    <source>
        <dbReference type="Proteomes" id="UP001347796"/>
    </source>
</evidence>